<feature type="region of interest" description="Disordered" evidence="1">
    <location>
        <begin position="143"/>
        <end position="178"/>
    </location>
</feature>
<proteinExistence type="predicted"/>
<dbReference type="OrthoDB" id="840976at2759"/>
<dbReference type="EMBL" id="JAKOGI010001873">
    <property type="protein sequence ID" value="KAJ8423760.1"/>
    <property type="molecule type" value="Genomic_DNA"/>
</dbReference>
<name>A0A9Q1GNE8_9CARY</name>
<organism evidence="2 3">
    <name type="scientific">Carnegiea gigantea</name>
    <dbReference type="NCBI Taxonomy" id="171969"/>
    <lineage>
        <taxon>Eukaryota</taxon>
        <taxon>Viridiplantae</taxon>
        <taxon>Streptophyta</taxon>
        <taxon>Embryophyta</taxon>
        <taxon>Tracheophyta</taxon>
        <taxon>Spermatophyta</taxon>
        <taxon>Magnoliopsida</taxon>
        <taxon>eudicotyledons</taxon>
        <taxon>Gunneridae</taxon>
        <taxon>Pentapetalae</taxon>
        <taxon>Caryophyllales</taxon>
        <taxon>Cactineae</taxon>
        <taxon>Cactaceae</taxon>
        <taxon>Cactoideae</taxon>
        <taxon>Echinocereeae</taxon>
        <taxon>Carnegiea</taxon>
    </lineage>
</organism>
<evidence type="ECO:0000313" key="3">
    <source>
        <dbReference type="Proteomes" id="UP001153076"/>
    </source>
</evidence>
<dbReference type="Proteomes" id="UP001153076">
    <property type="component" value="Unassembled WGS sequence"/>
</dbReference>
<feature type="compositionally biased region" description="Polar residues" evidence="1">
    <location>
        <begin position="152"/>
        <end position="169"/>
    </location>
</feature>
<accession>A0A9Q1GNE8</accession>
<reference evidence="2" key="1">
    <citation type="submission" date="2022-04" db="EMBL/GenBank/DDBJ databases">
        <title>Carnegiea gigantea Genome sequencing and assembly v2.</title>
        <authorList>
            <person name="Copetti D."/>
            <person name="Sanderson M.J."/>
            <person name="Burquez A."/>
            <person name="Wojciechowski M.F."/>
        </authorList>
    </citation>
    <scope>NUCLEOTIDE SEQUENCE</scope>
    <source>
        <strain evidence="2">SGP5-SGP5p</strain>
        <tissue evidence="2">Aerial part</tissue>
    </source>
</reference>
<gene>
    <name evidence="2" type="ORF">Cgig2_021080</name>
</gene>
<dbReference type="PANTHER" id="PTHR34130:SF3">
    <property type="entry name" value="DUF1645 FAMILY PROTEIN"/>
    <property type="match status" value="1"/>
</dbReference>
<sequence>MTIQITSPPQDQEEDTLSLCDLPIYDTNYNIDDHKTSNDESFEFFPSDCPSQGINHVVFCGTLIPPGECPGDKKKRMPLSFRGTKGPSTANAMLGPRGLVRVDSRTSRSRLKWCSLVFGLQNSSIPKKMDVADIRDRLSRRSPRSLEETFEKNTSYNSSSKLHRGQTTSQEHDQEEDTLSLCDLPIHNTPHSSSIDNYKTSNDESFEFFPLDCPSKETNHVTFCGKLIPARECPSHKKKKRTSLFFHRTKGSSTGKPAVDHGVFTHGGSGKRRSTFEWCLLVFGLQKFSVPKRMDMADMRDRLSRRRPMSLEEMFERSTSYNADNSSRSNSKLDQGLSHLIRSLSCGTKGSISVLN</sequence>
<evidence type="ECO:0000313" key="2">
    <source>
        <dbReference type="EMBL" id="KAJ8423760.1"/>
    </source>
</evidence>
<protein>
    <submittedName>
        <fullName evidence="2">Uncharacterized protein</fullName>
    </submittedName>
</protein>
<keyword evidence="3" id="KW-1185">Reference proteome</keyword>
<evidence type="ECO:0000256" key="1">
    <source>
        <dbReference type="SAM" id="MobiDB-lite"/>
    </source>
</evidence>
<dbReference type="PANTHER" id="PTHR34130">
    <property type="entry name" value="OS08G0243800 PROTEIN"/>
    <property type="match status" value="1"/>
</dbReference>
<comment type="caution">
    <text evidence="2">The sequence shown here is derived from an EMBL/GenBank/DDBJ whole genome shotgun (WGS) entry which is preliminary data.</text>
</comment>
<dbReference type="AlphaFoldDB" id="A0A9Q1GNE8"/>